<sequence length="515" mass="60851">MTSVSNIFNLFMNIIISSDPAYVSVVSVLVNDFWELDPNPDRKYLLNLTVTYTNVENCSYSAAFIQEDCFYDKTNEKHIAVLDMLMTRNIFSAVRSANVKSKFLKFDFDYADRLLKDYPCFENYNGKIENFKNYKVMVKNTENSIYLEKDGCDIRKRHIKEIFSKLVLTKSEKLSRLNFNVENITQTNLNFKLLYFKSPVLVYENLQNFIHSLNHFKLVDDQISNTSETIFIEDESTLTTSKFLKHLKDLFDANFTRPKDEFADEYETFVTIKALFNECCHHLISGLVSKRIFLPIENIYTIDFYIAWSYPFIETFTDSLRHDTDSSNPNMRSFLMLKTMQWFRKSLELFQRSVIDETFEVMCIDKYFSTLINKNIVTLEDYIEVEKIICDYYNMIVYIESRQSRINKTVKSDFVEPVFIDNYNYRIIKAIEISSSVFSKSVQIKAYGYEGEEIPIVEGIDFFKRAITRICVLSERLSEKNICEIEVLAFDGVYKKRFNVEQCLSDMHVQFYRKF</sequence>
<dbReference type="Proteomes" id="UP000016927">
    <property type="component" value="Unassembled WGS sequence"/>
</dbReference>
<dbReference type="VEuPathDB" id="MicrosporidiaDB:NBO_218g0006"/>
<name>R0MG12_NOSB1</name>
<evidence type="ECO:0000313" key="1">
    <source>
        <dbReference type="EMBL" id="EOB13070.1"/>
    </source>
</evidence>
<reference evidence="1 2" key="1">
    <citation type="journal article" date="2013" name="BMC Genomics">
        <title>Comparative genomics of parasitic silkworm microsporidia reveal an association between genome expansion and host adaptation.</title>
        <authorList>
            <person name="Pan G."/>
            <person name="Xu J."/>
            <person name="Li T."/>
            <person name="Xia Q."/>
            <person name="Liu S.L."/>
            <person name="Zhang G."/>
            <person name="Li S."/>
            <person name="Li C."/>
            <person name="Liu H."/>
            <person name="Yang L."/>
            <person name="Liu T."/>
            <person name="Zhang X."/>
            <person name="Wu Z."/>
            <person name="Fan W."/>
            <person name="Dang X."/>
            <person name="Xiang H."/>
            <person name="Tao M."/>
            <person name="Li Y."/>
            <person name="Hu J."/>
            <person name="Li Z."/>
            <person name="Lin L."/>
            <person name="Luo J."/>
            <person name="Geng L."/>
            <person name="Wang L."/>
            <person name="Long M."/>
            <person name="Wan Y."/>
            <person name="He N."/>
            <person name="Zhang Z."/>
            <person name="Lu C."/>
            <person name="Keeling P.J."/>
            <person name="Wang J."/>
            <person name="Xiang Z."/>
            <person name="Zhou Z."/>
        </authorList>
    </citation>
    <scope>NUCLEOTIDE SEQUENCE [LARGE SCALE GENOMIC DNA]</scope>
    <source>
        <strain evidence="2">CQ1 / CVCC 102059</strain>
    </source>
</reference>
<keyword evidence="2" id="KW-1185">Reference proteome</keyword>
<protein>
    <submittedName>
        <fullName evidence="1">Uncharacterized protein</fullName>
    </submittedName>
</protein>
<dbReference type="AlphaFoldDB" id="R0MG12"/>
<dbReference type="EMBL" id="KB909126">
    <property type="protein sequence ID" value="EOB13070.1"/>
    <property type="molecule type" value="Genomic_DNA"/>
</dbReference>
<evidence type="ECO:0000313" key="2">
    <source>
        <dbReference type="Proteomes" id="UP000016927"/>
    </source>
</evidence>
<dbReference type="OrthoDB" id="411646at2759"/>
<gene>
    <name evidence="1" type="ORF">NBO_218g0006</name>
</gene>
<proteinExistence type="predicted"/>
<organism evidence="1 2">
    <name type="scientific">Nosema bombycis (strain CQ1 / CVCC 102059)</name>
    <name type="common">Microsporidian parasite</name>
    <name type="synonym">Pebrine of silkworm</name>
    <dbReference type="NCBI Taxonomy" id="578461"/>
    <lineage>
        <taxon>Eukaryota</taxon>
        <taxon>Fungi</taxon>
        <taxon>Fungi incertae sedis</taxon>
        <taxon>Microsporidia</taxon>
        <taxon>Nosematidae</taxon>
        <taxon>Nosema</taxon>
    </lineage>
</organism>
<dbReference type="HOGENOM" id="CLU_043425_0_0_1"/>
<accession>R0MG12</accession>